<keyword evidence="7" id="KW-0812">Transmembrane</keyword>
<sequence>MSCQELNHRNIGVHFFKIILQTNLQEGKLKVPISFVKRHWQRVTNPVTLRLPNTTEKKVFWKKTSHHVVRFCGGWKEFTDYLSLRDLQLLMFQYQENSLFNVIVLGKCGLEIKYPLKETTEEYEEVEKSDNSLKIIKDPSSRRGKRPKSSSPSSGVSKKMKNNPEEQKESKHEKRKVQAHARFHNFKDVDNGWFYSIILCFFLFIFSIFFVLFFRCCYFIFVFLGELLNFLAGTSCSCDDLKERSQVLYDKVKNKFHSDKNFFVCDPNDIH</sequence>
<protein>
    <submittedName>
        <fullName evidence="9">Putative transcription factor B3-Domain family</fullName>
    </submittedName>
</protein>
<organism evidence="9 10">
    <name type="scientific">Medicago truncatula</name>
    <name type="common">Barrel medic</name>
    <name type="synonym">Medicago tribuloides</name>
    <dbReference type="NCBI Taxonomy" id="3880"/>
    <lineage>
        <taxon>Eukaryota</taxon>
        <taxon>Viridiplantae</taxon>
        <taxon>Streptophyta</taxon>
        <taxon>Embryophyta</taxon>
        <taxon>Tracheophyta</taxon>
        <taxon>Spermatophyta</taxon>
        <taxon>Magnoliopsida</taxon>
        <taxon>eudicotyledons</taxon>
        <taxon>Gunneridae</taxon>
        <taxon>Pentapetalae</taxon>
        <taxon>rosids</taxon>
        <taxon>fabids</taxon>
        <taxon>Fabales</taxon>
        <taxon>Fabaceae</taxon>
        <taxon>Papilionoideae</taxon>
        <taxon>50 kb inversion clade</taxon>
        <taxon>NPAAA clade</taxon>
        <taxon>Hologalegina</taxon>
        <taxon>IRL clade</taxon>
        <taxon>Trifolieae</taxon>
        <taxon>Medicago</taxon>
    </lineage>
</organism>
<evidence type="ECO:0000256" key="1">
    <source>
        <dbReference type="ARBA" id="ARBA00004123"/>
    </source>
</evidence>
<keyword evidence="2" id="KW-0805">Transcription regulation</keyword>
<evidence type="ECO:0000259" key="8">
    <source>
        <dbReference type="SMART" id="SM01019"/>
    </source>
</evidence>
<keyword evidence="3" id="KW-0238">DNA-binding</keyword>
<dbReference type="PANTHER" id="PTHR31920">
    <property type="entry name" value="B3 DOMAIN-CONTAINING"/>
    <property type="match status" value="1"/>
</dbReference>
<dbReference type="GO" id="GO:0005634">
    <property type="term" value="C:nucleus"/>
    <property type="evidence" value="ECO:0007669"/>
    <property type="project" value="UniProtKB-SubCell"/>
</dbReference>
<feature type="compositionally biased region" description="Basic and acidic residues" evidence="6">
    <location>
        <begin position="162"/>
        <end position="172"/>
    </location>
</feature>
<dbReference type="SUPFAM" id="SSF101936">
    <property type="entry name" value="DNA-binding pseudobarrel domain"/>
    <property type="match status" value="1"/>
</dbReference>
<feature type="transmembrane region" description="Helical" evidence="7">
    <location>
        <begin position="193"/>
        <end position="214"/>
    </location>
</feature>
<dbReference type="GO" id="GO:0003677">
    <property type="term" value="F:DNA binding"/>
    <property type="evidence" value="ECO:0007669"/>
    <property type="project" value="UniProtKB-KW"/>
</dbReference>
<name>A0A396JNF7_MEDTR</name>
<evidence type="ECO:0000313" key="10">
    <source>
        <dbReference type="Proteomes" id="UP000265566"/>
    </source>
</evidence>
<keyword evidence="5" id="KW-0539">Nucleus</keyword>
<evidence type="ECO:0000256" key="4">
    <source>
        <dbReference type="ARBA" id="ARBA00023163"/>
    </source>
</evidence>
<dbReference type="InterPro" id="IPR003340">
    <property type="entry name" value="B3_DNA-bd"/>
</dbReference>
<reference evidence="10" key="1">
    <citation type="journal article" date="2018" name="Nat. Plants">
        <title>Whole-genome landscape of Medicago truncatula symbiotic genes.</title>
        <authorList>
            <person name="Pecrix Y."/>
            <person name="Staton S.E."/>
            <person name="Sallet E."/>
            <person name="Lelandais-Briere C."/>
            <person name="Moreau S."/>
            <person name="Carrere S."/>
            <person name="Blein T."/>
            <person name="Jardinaud M.F."/>
            <person name="Latrasse D."/>
            <person name="Zouine M."/>
            <person name="Zahm M."/>
            <person name="Kreplak J."/>
            <person name="Mayjonade B."/>
            <person name="Satge C."/>
            <person name="Perez M."/>
            <person name="Cauet S."/>
            <person name="Marande W."/>
            <person name="Chantry-Darmon C."/>
            <person name="Lopez-Roques C."/>
            <person name="Bouchez O."/>
            <person name="Berard A."/>
            <person name="Debelle F."/>
            <person name="Munos S."/>
            <person name="Bendahmane A."/>
            <person name="Berges H."/>
            <person name="Niebel A."/>
            <person name="Buitink J."/>
            <person name="Frugier F."/>
            <person name="Benhamed M."/>
            <person name="Crespi M."/>
            <person name="Gouzy J."/>
            <person name="Gamas P."/>
        </authorList>
    </citation>
    <scope>NUCLEOTIDE SEQUENCE [LARGE SCALE GENOMIC DNA]</scope>
    <source>
        <strain evidence="10">cv. Jemalong A17</strain>
    </source>
</reference>
<accession>A0A396JNF7</accession>
<evidence type="ECO:0000313" key="9">
    <source>
        <dbReference type="EMBL" id="RHN78211.1"/>
    </source>
</evidence>
<keyword evidence="7" id="KW-1133">Transmembrane helix</keyword>
<dbReference type="InterPro" id="IPR050655">
    <property type="entry name" value="Plant_B3_domain"/>
</dbReference>
<feature type="region of interest" description="Disordered" evidence="6">
    <location>
        <begin position="137"/>
        <end position="175"/>
    </location>
</feature>
<evidence type="ECO:0000256" key="2">
    <source>
        <dbReference type="ARBA" id="ARBA00023015"/>
    </source>
</evidence>
<proteinExistence type="predicted"/>
<keyword evidence="7" id="KW-0472">Membrane</keyword>
<dbReference type="EMBL" id="PSQE01000001">
    <property type="protein sequence ID" value="RHN78211.1"/>
    <property type="molecule type" value="Genomic_DNA"/>
</dbReference>
<comment type="caution">
    <text evidence="9">The sequence shown here is derived from an EMBL/GenBank/DDBJ whole genome shotgun (WGS) entry which is preliminary data.</text>
</comment>
<dbReference type="Gramene" id="rna1745">
    <property type="protein sequence ID" value="RHN78211.1"/>
    <property type="gene ID" value="gene1745"/>
</dbReference>
<evidence type="ECO:0000256" key="3">
    <source>
        <dbReference type="ARBA" id="ARBA00023125"/>
    </source>
</evidence>
<evidence type="ECO:0000256" key="6">
    <source>
        <dbReference type="SAM" id="MobiDB-lite"/>
    </source>
</evidence>
<dbReference type="Proteomes" id="UP000265566">
    <property type="component" value="Chromosome 1"/>
</dbReference>
<dbReference type="Gene3D" id="2.40.330.10">
    <property type="entry name" value="DNA-binding pseudobarrel domain"/>
    <property type="match status" value="1"/>
</dbReference>
<dbReference type="AlphaFoldDB" id="A0A396JNF7"/>
<evidence type="ECO:0000256" key="7">
    <source>
        <dbReference type="SAM" id="Phobius"/>
    </source>
</evidence>
<comment type="subcellular location">
    <subcellularLocation>
        <location evidence="1">Nucleus</location>
    </subcellularLocation>
</comment>
<feature type="domain" description="TF-B3" evidence="8">
    <location>
        <begin position="15"/>
        <end position="111"/>
    </location>
</feature>
<dbReference type="PANTHER" id="PTHR31920:SF108">
    <property type="entry name" value="B3 DOMAIN-CONTAINING TRANSCRIPTION FACTOR VRN1-LIKE"/>
    <property type="match status" value="1"/>
</dbReference>
<keyword evidence="4" id="KW-0804">Transcription</keyword>
<dbReference type="InterPro" id="IPR015300">
    <property type="entry name" value="DNA-bd_pseudobarrel_sf"/>
</dbReference>
<gene>
    <name evidence="9" type="ORF">MtrunA17_Chr1g0163061</name>
</gene>
<evidence type="ECO:0000256" key="5">
    <source>
        <dbReference type="ARBA" id="ARBA00023242"/>
    </source>
</evidence>
<dbReference type="SMART" id="SM01019">
    <property type="entry name" value="B3"/>
    <property type="match status" value="1"/>
</dbReference>